<organism evidence="1 2">
    <name type="scientific">Tepidimonas taiwanensis</name>
    <dbReference type="NCBI Taxonomy" id="307486"/>
    <lineage>
        <taxon>Bacteria</taxon>
        <taxon>Pseudomonadati</taxon>
        <taxon>Pseudomonadota</taxon>
        <taxon>Betaproteobacteria</taxon>
        <taxon>Burkholderiales</taxon>
        <taxon>Tepidimonas</taxon>
    </lineage>
</organism>
<gene>
    <name evidence="1" type="ORF">Ttaiw_01988</name>
</gene>
<dbReference type="InterPro" id="IPR045584">
    <property type="entry name" value="Pilin-like"/>
</dbReference>
<sequence>MRRHVGHGFTLVELLVALAVLALLAAMGWRGTEALLSTREGVERTSQALLGWQTALAQWQADWDASVTGDTPGGEGDLPRWSASDVGVRWVRRTPDGGDAPPGWQVVAWGPAVDASGQRRWTRWVSAPVRDHAALGIAWATALSRLGSDGVRTVPIEGWTLQVWRDGGWRPPDDGPPPPAVRLVLQPAAGTALGGPVQVDWVAPRIAGGKR</sequence>
<proteinExistence type="predicted"/>
<dbReference type="Proteomes" id="UP000317763">
    <property type="component" value="Unassembled WGS sequence"/>
</dbReference>
<comment type="caution">
    <text evidence="1">The sequence shown here is derived from an EMBL/GenBank/DDBJ whole genome shotgun (WGS) entry which is preliminary data.</text>
</comment>
<dbReference type="SUPFAM" id="SSF54523">
    <property type="entry name" value="Pili subunits"/>
    <property type="match status" value="1"/>
</dbReference>
<dbReference type="RefSeq" id="WP_052231823.1">
    <property type="nucleotide sequence ID" value="NZ_CP083911.1"/>
</dbReference>
<keyword evidence="2" id="KW-1185">Reference proteome</keyword>
<evidence type="ECO:0000313" key="2">
    <source>
        <dbReference type="Proteomes" id="UP000317763"/>
    </source>
</evidence>
<evidence type="ECO:0000313" key="1">
    <source>
        <dbReference type="EMBL" id="TSE30291.1"/>
    </source>
</evidence>
<dbReference type="STRING" id="307486.GCA_000807215_02363"/>
<dbReference type="Pfam" id="PF07963">
    <property type="entry name" value="N_methyl"/>
    <property type="match status" value="1"/>
</dbReference>
<dbReference type="EMBL" id="VJOM01000024">
    <property type="protein sequence ID" value="TSE30291.1"/>
    <property type="molecule type" value="Genomic_DNA"/>
</dbReference>
<evidence type="ECO:0008006" key="3">
    <source>
        <dbReference type="Google" id="ProtNLM"/>
    </source>
</evidence>
<dbReference type="InterPro" id="IPR012902">
    <property type="entry name" value="N_methyl_site"/>
</dbReference>
<reference evidence="1 2" key="1">
    <citation type="submission" date="2019-07" db="EMBL/GenBank/DDBJ databases">
        <title>Tepidimonas taiwanensis I1-1 draft genome.</title>
        <authorList>
            <person name="Da Costa M.S."/>
            <person name="Froufe H.J.C."/>
            <person name="Egas C."/>
            <person name="Albuquerque L."/>
        </authorList>
    </citation>
    <scope>NUCLEOTIDE SEQUENCE [LARGE SCALE GENOMIC DNA]</scope>
    <source>
        <strain evidence="1 2">I1-1</strain>
    </source>
</reference>
<name>A0A554X367_9BURK</name>
<dbReference type="PROSITE" id="PS00409">
    <property type="entry name" value="PROKAR_NTER_METHYL"/>
    <property type="match status" value="1"/>
</dbReference>
<dbReference type="NCBIfam" id="TIGR02532">
    <property type="entry name" value="IV_pilin_GFxxxE"/>
    <property type="match status" value="1"/>
</dbReference>
<dbReference type="AlphaFoldDB" id="A0A554X367"/>
<dbReference type="OrthoDB" id="9151668at2"/>
<accession>A0A554X367</accession>
<protein>
    <recommendedName>
        <fullName evidence="3">Type II secretion system protein J</fullName>
    </recommendedName>
</protein>